<dbReference type="Pfam" id="PF12774">
    <property type="entry name" value="AAA_6"/>
    <property type="match status" value="1"/>
</dbReference>
<dbReference type="InterPro" id="IPR013602">
    <property type="entry name" value="Dynein_heavy_linker"/>
</dbReference>
<reference evidence="11" key="1">
    <citation type="submission" date="2022-01" db="EMBL/GenBank/DDBJ databases">
        <authorList>
            <person name="King R."/>
        </authorList>
    </citation>
    <scope>NUCLEOTIDE SEQUENCE</scope>
</reference>
<dbReference type="PANTHER" id="PTHR45703:SF1">
    <property type="entry name" value="DYNEINS HEAVY CHAIN"/>
    <property type="match status" value="1"/>
</dbReference>
<dbReference type="Gene3D" id="3.20.180.20">
    <property type="entry name" value="Dynein heavy chain, N-terminal domain 2"/>
    <property type="match status" value="1"/>
</dbReference>
<dbReference type="InterPro" id="IPR042222">
    <property type="entry name" value="Dynein_2_N"/>
</dbReference>
<dbReference type="FunFam" id="3.20.180.20:FF:000003">
    <property type="entry name" value="Dynein heavy chain 12, axonemal"/>
    <property type="match status" value="1"/>
</dbReference>
<dbReference type="AlphaFoldDB" id="A0A9N9XC04"/>
<evidence type="ECO:0000313" key="11">
    <source>
        <dbReference type="EMBL" id="CAG9833161.1"/>
    </source>
</evidence>
<dbReference type="InterPro" id="IPR026983">
    <property type="entry name" value="DHC"/>
</dbReference>
<dbReference type="FunFam" id="1.20.58.1120:FF:000001">
    <property type="entry name" value="dynein heavy chain 2, axonemal"/>
    <property type="match status" value="1"/>
</dbReference>
<dbReference type="GO" id="GO:0007018">
    <property type="term" value="P:microtubule-based movement"/>
    <property type="evidence" value="ECO:0007669"/>
    <property type="project" value="InterPro"/>
</dbReference>
<evidence type="ECO:0000256" key="5">
    <source>
        <dbReference type="ARBA" id="ARBA00023017"/>
    </source>
</evidence>
<dbReference type="InterPro" id="IPR027417">
    <property type="entry name" value="P-loop_NTPase"/>
</dbReference>
<evidence type="ECO:0000256" key="1">
    <source>
        <dbReference type="ARBA" id="ARBA00004245"/>
    </source>
</evidence>
<sequence length="613" mass="71474">MIDAGLPKFTTQLEEINAGATKEHALQVNLAKMKEEWVDIRFELTPYRETGVNILTAVDDIQVMMDDHILKAQTMRGSPYVKAFEDEMAAWEEKLLSMQDILEQWLICQATWMYLEPIFGSEDIMRQMPTEARNFKLVDRVWRAIQNNTMKDTRVLIATDYKNMLTLLRENNKMLDEIQKGLNDYLEKKRLFFPRFFFLSNDELLEILSETKDPLRVQPHLKKCFEGIHQLEFTRDEEVIGMISVEREKVPLSEKIVPADAKGMVEKWLVQVERVMIQSVKDVMRDSIHNYPVVDRPTWILNWPGQIVQCVDCIMWTTEVTDAIFGGALEQQEHLCTHQIEQSVKMVQGKLKANTQVTVEALIVIDVHGRDIVKMLKELKVTSVADFNWIAQLRYYWRDLMVSVCMITTEVMYGFEYLGNTGRLVATPLTDRCYRTLMGALKLNLGGAPEGPAGTGKTETCKDLAKAVAKKCVVFNCSDGLDYKALGKFFKTVALTKKSAKKLETTQRAMERIMLGKSLRDKIRNTERRRRTKTRDIVEEITKMKWRWAGHVPRYNDNRWTRRILEWRPRTTTRSMGRPQKRWVDDIRAVAGKQWIRLAQDRERWKQLGETYI</sequence>
<dbReference type="Pfam" id="PF08393">
    <property type="entry name" value="DHC_N2"/>
    <property type="match status" value="1"/>
</dbReference>
<dbReference type="SUPFAM" id="SSF52540">
    <property type="entry name" value="P-loop containing nucleoside triphosphate hydrolases"/>
    <property type="match status" value="2"/>
</dbReference>
<dbReference type="FunFam" id="1.20.140.100:FF:000004">
    <property type="entry name" value="Dynein axonemal heavy chain 6"/>
    <property type="match status" value="1"/>
</dbReference>
<dbReference type="GO" id="GO:0042995">
    <property type="term" value="C:cell projection"/>
    <property type="evidence" value="ECO:0007669"/>
    <property type="project" value="UniProtKB-SubCell"/>
</dbReference>
<dbReference type="Gene3D" id="3.40.50.300">
    <property type="entry name" value="P-loop containing nucleotide triphosphate hydrolases"/>
    <property type="match status" value="1"/>
</dbReference>
<keyword evidence="3" id="KW-0963">Cytoplasm</keyword>
<evidence type="ECO:0000256" key="8">
    <source>
        <dbReference type="ARBA" id="ARBA00023273"/>
    </source>
</evidence>
<evidence type="ECO:0000259" key="10">
    <source>
        <dbReference type="Pfam" id="PF12774"/>
    </source>
</evidence>
<keyword evidence="7" id="KW-0206">Cytoskeleton</keyword>
<dbReference type="GO" id="GO:0030286">
    <property type="term" value="C:dynein complex"/>
    <property type="evidence" value="ECO:0007669"/>
    <property type="project" value="UniProtKB-KW"/>
</dbReference>
<keyword evidence="12" id="KW-1185">Reference proteome</keyword>
<keyword evidence="8" id="KW-0966">Cell projection</keyword>
<dbReference type="GO" id="GO:0045505">
    <property type="term" value="F:dynein intermediate chain binding"/>
    <property type="evidence" value="ECO:0007669"/>
    <property type="project" value="InterPro"/>
</dbReference>
<evidence type="ECO:0000256" key="4">
    <source>
        <dbReference type="ARBA" id="ARBA00022741"/>
    </source>
</evidence>
<keyword evidence="5" id="KW-0243">Dynein</keyword>
<protein>
    <submittedName>
        <fullName evidence="11">Uncharacterized protein</fullName>
    </submittedName>
</protein>
<dbReference type="EMBL" id="OU898279">
    <property type="protein sequence ID" value="CAG9833161.1"/>
    <property type="molecule type" value="Genomic_DNA"/>
</dbReference>
<evidence type="ECO:0000259" key="9">
    <source>
        <dbReference type="Pfam" id="PF08393"/>
    </source>
</evidence>
<organism evidence="11 12">
    <name type="scientific">Diabrotica balteata</name>
    <name type="common">Banded cucumber beetle</name>
    <dbReference type="NCBI Taxonomy" id="107213"/>
    <lineage>
        <taxon>Eukaryota</taxon>
        <taxon>Metazoa</taxon>
        <taxon>Ecdysozoa</taxon>
        <taxon>Arthropoda</taxon>
        <taxon>Hexapoda</taxon>
        <taxon>Insecta</taxon>
        <taxon>Pterygota</taxon>
        <taxon>Neoptera</taxon>
        <taxon>Endopterygota</taxon>
        <taxon>Coleoptera</taxon>
        <taxon>Polyphaga</taxon>
        <taxon>Cucujiformia</taxon>
        <taxon>Chrysomeloidea</taxon>
        <taxon>Chrysomelidae</taxon>
        <taxon>Galerucinae</taxon>
        <taxon>Diabroticina</taxon>
        <taxon>Diabroticites</taxon>
        <taxon>Diabrotica</taxon>
    </lineage>
</organism>
<evidence type="ECO:0000313" key="12">
    <source>
        <dbReference type="Proteomes" id="UP001153709"/>
    </source>
</evidence>
<dbReference type="InterPro" id="IPR035699">
    <property type="entry name" value="AAA_6"/>
</dbReference>
<accession>A0A9N9XC04</accession>
<dbReference type="GO" id="GO:0005524">
    <property type="term" value="F:ATP binding"/>
    <property type="evidence" value="ECO:0007669"/>
    <property type="project" value="InterPro"/>
</dbReference>
<proteinExistence type="predicted"/>
<name>A0A9N9XC04_DIABA</name>
<feature type="domain" description="Dynein heavy chain linker" evidence="9">
    <location>
        <begin position="1"/>
        <end position="286"/>
    </location>
</feature>
<dbReference type="Gene3D" id="1.20.140.100">
    <property type="entry name" value="Dynein heavy chain, N-terminal domain 2"/>
    <property type="match status" value="1"/>
</dbReference>
<gene>
    <name evidence="11" type="ORF">DIABBA_LOCUS6579</name>
</gene>
<feature type="domain" description="Dynein heavy chain hydrolytic ATP-binding dynein motor region" evidence="10">
    <location>
        <begin position="413"/>
        <end position="494"/>
    </location>
</feature>
<dbReference type="Gene3D" id="1.20.58.1120">
    <property type="match status" value="1"/>
</dbReference>
<keyword evidence="4" id="KW-0547">Nucleotide-binding</keyword>
<evidence type="ECO:0000256" key="2">
    <source>
        <dbReference type="ARBA" id="ARBA00004316"/>
    </source>
</evidence>
<keyword evidence="6" id="KW-0175">Coiled coil</keyword>
<dbReference type="OrthoDB" id="424310at2759"/>
<evidence type="ECO:0000256" key="6">
    <source>
        <dbReference type="ARBA" id="ARBA00023054"/>
    </source>
</evidence>
<dbReference type="PANTHER" id="PTHR45703">
    <property type="entry name" value="DYNEIN HEAVY CHAIN"/>
    <property type="match status" value="1"/>
</dbReference>
<evidence type="ECO:0000256" key="7">
    <source>
        <dbReference type="ARBA" id="ARBA00023212"/>
    </source>
</evidence>
<evidence type="ECO:0000256" key="3">
    <source>
        <dbReference type="ARBA" id="ARBA00022490"/>
    </source>
</evidence>
<comment type="subcellular location">
    <subcellularLocation>
        <location evidence="2">Cell projection</location>
    </subcellularLocation>
    <subcellularLocation>
        <location evidence="1">Cytoplasm</location>
        <location evidence="1">Cytoskeleton</location>
    </subcellularLocation>
</comment>
<dbReference type="GO" id="GO:0051959">
    <property type="term" value="F:dynein light intermediate chain binding"/>
    <property type="evidence" value="ECO:0007669"/>
    <property type="project" value="InterPro"/>
</dbReference>
<dbReference type="InterPro" id="IPR042228">
    <property type="entry name" value="Dynein_linker_3"/>
</dbReference>
<dbReference type="Proteomes" id="UP001153709">
    <property type="component" value="Chromosome 4"/>
</dbReference>